<dbReference type="AlphaFoldDB" id="A0AAU7T023"/>
<dbReference type="PANTHER" id="PTHR30011:SF16">
    <property type="entry name" value="C2H2 FINGER DOMAIN TRANSCRIPTION FACTOR (EUROFUNG)-RELATED"/>
    <property type="match status" value="1"/>
</dbReference>
<feature type="region of interest" description="Disordered" evidence="7">
    <location>
        <begin position="448"/>
        <end position="473"/>
    </location>
</feature>
<dbReference type="PIRSF" id="PIRSF000337">
    <property type="entry name" value="NTA_MOA"/>
    <property type="match status" value="1"/>
</dbReference>
<keyword evidence="2 6" id="KW-0288">FMN</keyword>
<evidence type="ECO:0000256" key="1">
    <source>
        <dbReference type="ARBA" id="ARBA00022630"/>
    </source>
</evidence>
<organism evidence="9">
    <name type="scientific">Acinetobacter sp. A1-4-2</name>
    <dbReference type="NCBI Taxonomy" id="3156489"/>
    <lineage>
        <taxon>Bacteria</taxon>
        <taxon>Pseudomonadati</taxon>
        <taxon>Pseudomonadota</taxon>
        <taxon>Gammaproteobacteria</taxon>
        <taxon>Moraxellales</taxon>
        <taxon>Moraxellaceae</taxon>
        <taxon>Acinetobacter</taxon>
    </lineage>
</organism>
<evidence type="ECO:0000256" key="3">
    <source>
        <dbReference type="ARBA" id="ARBA00023002"/>
    </source>
</evidence>
<evidence type="ECO:0000256" key="6">
    <source>
        <dbReference type="PIRSR" id="PIRSR000337-1"/>
    </source>
</evidence>
<evidence type="ECO:0000256" key="7">
    <source>
        <dbReference type="SAM" id="MobiDB-lite"/>
    </source>
</evidence>
<dbReference type="RefSeq" id="WP_349929404.1">
    <property type="nucleotide sequence ID" value="NZ_CP157981.1"/>
</dbReference>
<keyword evidence="4" id="KW-0503">Monooxygenase</keyword>
<feature type="domain" description="Luciferase-like" evidence="8">
    <location>
        <begin position="37"/>
        <end position="395"/>
    </location>
</feature>
<dbReference type="EC" id="1.-.-.-" evidence="9"/>
<dbReference type="SUPFAM" id="SSF51679">
    <property type="entry name" value="Bacterial luciferase-like"/>
    <property type="match status" value="1"/>
</dbReference>
<comment type="similarity">
    <text evidence="5">Belongs to the NtaA/SnaA/DszA monooxygenase family.</text>
</comment>
<keyword evidence="1 6" id="KW-0285">Flavoprotein</keyword>
<evidence type="ECO:0000256" key="5">
    <source>
        <dbReference type="ARBA" id="ARBA00033748"/>
    </source>
</evidence>
<dbReference type="EMBL" id="CP157981">
    <property type="protein sequence ID" value="XBU16636.1"/>
    <property type="molecule type" value="Genomic_DNA"/>
</dbReference>
<sequence length="473" mass="52953">MTKASQSISKKILLNAFDMNCVGHINHGLWTHPRDESQRFNELSYWTDLAQTLEQGLFDGLFIADITGVYDVYQNNIDLTLKESIQLPSHDPSTLVSAMAAVTKNLGFGITVNLSYESPYQFARCFASLDHLTQGRIGWNIVTGYLDSAQRLIGEKGLKDHDLRYEQAEEFVQLCYKFWEGSWEDDAVVKDKKNRIFTDPAKVHPVQHDGQFYQSQGVFQVSPSIQRTPVLFQAGASPRGMAFATQHAEGMFIGGDQPAKIKKQVDQIRQQATDQGRHPEDIKIFVGITVVTAETDELAQQKLDEYRSYASPEAGLAHFSSSVGIDLSKFADDEAIPYQKTNSIASVNNKFKEQRISKNDLKAQHVLGGRYPLIVGSGATVAEKLIQLIDETGIDGFNLTRTVAPESHHDFIRLVIPELQQRGRYKTAYEHGSLRHKLFNQGNRLSTSHPVQQFRCPSSASTSNSNLKQKQSA</sequence>
<feature type="binding site" evidence="6">
    <location>
        <position position="161"/>
    </location>
    <ligand>
        <name>FMN</name>
        <dbReference type="ChEBI" id="CHEBI:58210"/>
    </ligand>
</feature>
<reference evidence="9" key="1">
    <citation type="submission" date="2024-06" db="EMBL/GenBank/DDBJ databases">
        <authorList>
            <person name="Song Z."/>
        </authorList>
    </citation>
    <scope>NUCLEOTIDE SEQUENCE</scope>
    <source>
        <strain evidence="9">A1-4-2</strain>
    </source>
</reference>
<dbReference type="GO" id="GO:0004497">
    <property type="term" value="F:monooxygenase activity"/>
    <property type="evidence" value="ECO:0007669"/>
    <property type="project" value="UniProtKB-KW"/>
</dbReference>
<dbReference type="InterPro" id="IPR051260">
    <property type="entry name" value="Diverse_substr_monoxygenases"/>
</dbReference>
<feature type="binding site" evidence="6">
    <location>
        <position position="165"/>
    </location>
    <ligand>
        <name>FMN</name>
        <dbReference type="ChEBI" id="CHEBI:58210"/>
    </ligand>
</feature>
<dbReference type="PANTHER" id="PTHR30011">
    <property type="entry name" value="ALKANESULFONATE MONOOXYGENASE-RELATED"/>
    <property type="match status" value="1"/>
</dbReference>
<dbReference type="NCBIfam" id="TIGR03860">
    <property type="entry name" value="FMN_nitrolo"/>
    <property type="match status" value="1"/>
</dbReference>
<evidence type="ECO:0000256" key="2">
    <source>
        <dbReference type="ARBA" id="ARBA00022643"/>
    </source>
</evidence>
<dbReference type="InterPro" id="IPR011251">
    <property type="entry name" value="Luciferase-like_dom"/>
</dbReference>
<evidence type="ECO:0000256" key="4">
    <source>
        <dbReference type="ARBA" id="ARBA00023033"/>
    </source>
</evidence>
<feature type="binding site" evidence="6">
    <location>
        <position position="111"/>
    </location>
    <ligand>
        <name>FMN</name>
        <dbReference type="ChEBI" id="CHEBI:58210"/>
    </ligand>
</feature>
<gene>
    <name evidence="9" type="ORF">ABJ384_05600</name>
</gene>
<dbReference type="Gene3D" id="3.20.20.30">
    <property type="entry name" value="Luciferase-like domain"/>
    <property type="match status" value="1"/>
</dbReference>
<protein>
    <submittedName>
        <fullName evidence="9">LLM class flavin-dependent oxidoreductase</fullName>
        <ecNumber evidence="9">1.-.-.-</ecNumber>
    </submittedName>
</protein>
<dbReference type="GO" id="GO:0016705">
    <property type="term" value="F:oxidoreductase activity, acting on paired donors, with incorporation or reduction of molecular oxygen"/>
    <property type="evidence" value="ECO:0007669"/>
    <property type="project" value="InterPro"/>
</dbReference>
<dbReference type="InterPro" id="IPR016215">
    <property type="entry name" value="NTA_MOA"/>
</dbReference>
<name>A0AAU7T023_9GAMM</name>
<accession>A0AAU7T023</accession>
<dbReference type="Pfam" id="PF00296">
    <property type="entry name" value="Bac_luciferase"/>
    <property type="match status" value="1"/>
</dbReference>
<feature type="binding site" evidence="6">
    <location>
        <position position="237"/>
    </location>
    <ligand>
        <name>FMN</name>
        <dbReference type="ChEBI" id="CHEBI:58210"/>
    </ligand>
</feature>
<feature type="binding site" evidence="6">
    <location>
        <position position="65"/>
    </location>
    <ligand>
        <name>FMN</name>
        <dbReference type="ChEBI" id="CHEBI:58210"/>
    </ligand>
</feature>
<keyword evidence="3 9" id="KW-0560">Oxidoreductase</keyword>
<evidence type="ECO:0000313" key="9">
    <source>
        <dbReference type="EMBL" id="XBU16636.1"/>
    </source>
</evidence>
<evidence type="ECO:0000259" key="8">
    <source>
        <dbReference type="Pfam" id="PF00296"/>
    </source>
</evidence>
<dbReference type="InterPro" id="IPR036661">
    <property type="entry name" value="Luciferase-like_sf"/>
</dbReference>
<proteinExistence type="inferred from homology"/>